<evidence type="ECO:0000313" key="3">
    <source>
        <dbReference type="Proteomes" id="UP000325440"/>
    </source>
</evidence>
<evidence type="ECO:0000313" key="2">
    <source>
        <dbReference type="EMBL" id="VVC27769.1"/>
    </source>
</evidence>
<dbReference type="AlphaFoldDB" id="A0A5E4M6U7"/>
<feature type="compositionally biased region" description="Polar residues" evidence="1">
    <location>
        <begin position="21"/>
        <end position="40"/>
    </location>
</feature>
<feature type="region of interest" description="Disordered" evidence="1">
    <location>
        <begin position="21"/>
        <end position="85"/>
    </location>
</feature>
<protein>
    <submittedName>
        <fullName evidence="2">Uncharacterized protein</fullName>
    </submittedName>
</protein>
<organism evidence="2 3">
    <name type="scientific">Cinara cedri</name>
    <dbReference type="NCBI Taxonomy" id="506608"/>
    <lineage>
        <taxon>Eukaryota</taxon>
        <taxon>Metazoa</taxon>
        <taxon>Ecdysozoa</taxon>
        <taxon>Arthropoda</taxon>
        <taxon>Hexapoda</taxon>
        <taxon>Insecta</taxon>
        <taxon>Pterygota</taxon>
        <taxon>Neoptera</taxon>
        <taxon>Paraneoptera</taxon>
        <taxon>Hemiptera</taxon>
        <taxon>Sternorrhyncha</taxon>
        <taxon>Aphidomorpha</taxon>
        <taxon>Aphidoidea</taxon>
        <taxon>Aphididae</taxon>
        <taxon>Lachninae</taxon>
        <taxon>Cinara</taxon>
    </lineage>
</organism>
<dbReference type="OrthoDB" id="6630398at2759"/>
<dbReference type="Proteomes" id="UP000325440">
    <property type="component" value="Unassembled WGS sequence"/>
</dbReference>
<reference evidence="2 3" key="1">
    <citation type="submission" date="2019-08" db="EMBL/GenBank/DDBJ databases">
        <authorList>
            <person name="Alioto T."/>
            <person name="Alioto T."/>
            <person name="Gomez Garrido J."/>
        </authorList>
    </citation>
    <scope>NUCLEOTIDE SEQUENCE [LARGE SCALE GENOMIC DNA]</scope>
</reference>
<evidence type="ECO:0000256" key="1">
    <source>
        <dbReference type="SAM" id="MobiDB-lite"/>
    </source>
</evidence>
<feature type="compositionally biased region" description="Basic residues" evidence="1">
    <location>
        <begin position="51"/>
        <end position="68"/>
    </location>
</feature>
<keyword evidence="3" id="KW-1185">Reference proteome</keyword>
<gene>
    <name evidence="2" type="ORF">CINCED_3A025379</name>
</gene>
<accession>A0A5E4M6U7</accession>
<sequence>MPRCLMPKKWKTAVANECSSWDYDNSCSRRPSSPTKNAGQQWEPPVTVLLHQHHQHQHQHHQQQHHHQAWGPSSPPAGATAPSPPPCCTGTAFHYLTGKSHFSTDNIIDVFACAKI</sequence>
<name>A0A5E4M6U7_9HEMI</name>
<dbReference type="EMBL" id="CABPRJ010000476">
    <property type="protein sequence ID" value="VVC27769.1"/>
    <property type="molecule type" value="Genomic_DNA"/>
</dbReference>
<proteinExistence type="predicted"/>